<dbReference type="PROSITE" id="PS50088">
    <property type="entry name" value="ANK_REPEAT"/>
    <property type="match status" value="2"/>
</dbReference>
<dbReference type="AlphaFoldDB" id="A0A7R8CHS7"/>
<dbReference type="Pfam" id="PF10431">
    <property type="entry name" value="ClpB_D2-small"/>
    <property type="match status" value="1"/>
</dbReference>
<proteinExistence type="predicted"/>
<name>A0A7R8CHS7_LEPSM</name>
<keyword evidence="6" id="KW-1185">Reference proteome</keyword>
<protein>
    <submittedName>
        <fullName evidence="5">ClpB</fullName>
    </submittedName>
</protein>
<feature type="domain" description="ATPase AAA-type core" evidence="3">
    <location>
        <begin position="235"/>
        <end position="370"/>
    </location>
</feature>
<dbReference type="GO" id="GO:0016887">
    <property type="term" value="F:ATP hydrolysis activity"/>
    <property type="evidence" value="ECO:0007669"/>
    <property type="project" value="InterPro"/>
</dbReference>
<feature type="domain" description="Clp ATPase C-terminal" evidence="4">
    <location>
        <begin position="377"/>
        <end position="455"/>
    </location>
</feature>
<dbReference type="Proteomes" id="UP000675881">
    <property type="component" value="Chromosome 13"/>
</dbReference>
<dbReference type="InterPro" id="IPR003959">
    <property type="entry name" value="ATPase_AAA_core"/>
</dbReference>
<gene>
    <name evidence="5" type="ORF">LSAA_4225</name>
</gene>
<dbReference type="EMBL" id="HG994592">
    <property type="protein sequence ID" value="CAF2823072.1"/>
    <property type="molecule type" value="Genomic_DNA"/>
</dbReference>
<dbReference type="InterPro" id="IPR036770">
    <property type="entry name" value="Ankyrin_rpt-contain_sf"/>
</dbReference>
<dbReference type="GO" id="GO:0005524">
    <property type="term" value="F:ATP binding"/>
    <property type="evidence" value="ECO:0007669"/>
    <property type="project" value="UniProtKB-KW"/>
</dbReference>
<dbReference type="Gene3D" id="3.40.50.300">
    <property type="entry name" value="P-loop containing nucleotide triphosphate hydrolases"/>
    <property type="match status" value="2"/>
</dbReference>
<reference evidence="5" key="1">
    <citation type="submission" date="2021-02" db="EMBL/GenBank/DDBJ databases">
        <authorList>
            <person name="Bekaert M."/>
        </authorList>
    </citation>
    <scope>NUCLEOTIDE SEQUENCE</scope>
    <source>
        <strain evidence="5">IoA-00</strain>
    </source>
</reference>
<dbReference type="GO" id="GO:0034605">
    <property type="term" value="P:cellular response to heat"/>
    <property type="evidence" value="ECO:0007669"/>
    <property type="project" value="TreeGrafter"/>
</dbReference>
<keyword evidence="2" id="KW-0067">ATP-binding</keyword>
<evidence type="ECO:0000256" key="2">
    <source>
        <dbReference type="ARBA" id="ARBA00022840"/>
    </source>
</evidence>
<dbReference type="PRINTS" id="PR00300">
    <property type="entry name" value="CLPPROTEASEA"/>
</dbReference>
<dbReference type="SMART" id="SM00248">
    <property type="entry name" value="ANK"/>
    <property type="match status" value="2"/>
</dbReference>
<sequence>MLSRHILRIFGASWRRLRISPSPSRRFQAFTHHDKDVDEENSSFFRSVKLGRAIEVESRLKNGLTPNTRHSLGWTGLHVASFSGQKEVVEVLLRHGADPNAEDDFTIYIMLVEKKLNVRANFRGCSPLHYAVLSNEKNVIEVLLKGGANPFKKNDYGKTPLDYAQGSEIKTLLKDYGKVYEETKRLKELEERRKYPLEKRMKEKIVGQEGAITTVSACIRRKENGWIDDEHPLSTKKKHEVAKLIGSPPGYIGHDDGGQLTKKLKEFPNAVVLFDEVDKAHPDVLTVMLQLFDEGRLTDGKGQTIECKNAIFIMTSNLASDPIAEHALHLQYEKLSDKITISRRFKEKVVQPILKKHFRRDEFLGRINEIVYFLPFSKTELVGLVERELEFWCEKAKQKHNVELLWDNRVLHYLTNGYNVYYGARSIKHEVERQVVSQLAMAHETEQLTKGSSVRLSILEDQMNPGPETDKLKVTIKKDGKKKDFQDLSEPFSFSSPLN</sequence>
<dbReference type="GO" id="GO:0005739">
    <property type="term" value="C:mitochondrion"/>
    <property type="evidence" value="ECO:0007669"/>
    <property type="project" value="TreeGrafter"/>
</dbReference>
<dbReference type="InterPro" id="IPR050130">
    <property type="entry name" value="ClpA_ClpB"/>
</dbReference>
<organism evidence="5 6">
    <name type="scientific">Lepeophtheirus salmonis</name>
    <name type="common">Salmon louse</name>
    <name type="synonym">Caligus salmonis</name>
    <dbReference type="NCBI Taxonomy" id="72036"/>
    <lineage>
        <taxon>Eukaryota</taxon>
        <taxon>Metazoa</taxon>
        <taxon>Ecdysozoa</taxon>
        <taxon>Arthropoda</taxon>
        <taxon>Crustacea</taxon>
        <taxon>Multicrustacea</taxon>
        <taxon>Hexanauplia</taxon>
        <taxon>Copepoda</taxon>
        <taxon>Siphonostomatoida</taxon>
        <taxon>Caligidae</taxon>
        <taxon>Lepeophtheirus</taxon>
    </lineage>
</organism>
<evidence type="ECO:0000259" key="4">
    <source>
        <dbReference type="Pfam" id="PF10431"/>
    </source>
</evidence>
<dbReference type="InterPro" id="IPR027417">
    <property type="entry name" value="P-loop_NTPase"/>
</dbReference>
<evidence type="ECO:0000256" key="1">
    <source>
        <dbReference type="ARBA" id="ARBA00022741"/>
    </source>
</evidence>
<dbReference type="Gene3D" id="1.10.8.60">
    <property type="match status" value="1"/>
</dbReference>
<evidence type="ECO:0000259" key="3">
    <source>
        <dbReference type="Pfam" id="PF07724"/>
    </source>
</evidence>
<dbReference type="OrthoDB" id="47330at2759"/>
<evidence type="ECO:0000313" key="6">
    <source>
        <dbReference type="Proteomes" id="UP000675881"/>
    </source>
</evidence>
<dbReference type="InterPro" id="IPR001270">
    <property type="entry name" value="ClpA/B"/>
</dbReference>
<dbReference type="InterPro" id="IPR002110">
    <property type="entry name" value="Ankyrin_rpt"/>
</dbReference>
<dbReference type="PROSITE" id="PS50297">
    <property type="entry name" value="ANK_REP_REGION"/>
    <property type="match status" value="2"/>
</dbReference>
<accession>A0A7R8CHS7</accession>
<dbReference type="Pfam" id="PF12796">
    <property type="entry name" value="Ank_2"/>
    <property type="match status" value="1"/>
</dbReference>
<evidence type="ECO:0000313" key="5">
    <source>
        <dbReference type="EMBL" id="CAF2823072.1"/>
    </source>
</evidence>
<dbReference type="Gene3D" id="1.25.40.20">
    <property type="entry name" value="Ankyrin repeat-containing domain"/>
    <property type="match status" value="2"/>
</dbReference>
<dbReference type="InterPro" id="IPR019489">
    <property type="entry name" value="Clp_ATPase_C"/>
</dbReference>
<dbReference type="SUPFAM" id="SSF48403">
    <property type="entry name" value="Ankyrin repeat"/>
    <property type="match status" value="1"/>
</dbReference>
<dbReference type="PANTHER" id="PTHR11638">
    <property type="entry name" value="ATP-DEPENDENT CLP PROTEASE"/>
    <property type="match status" value="1"/>
</dbReference>
<dbReference type="PANTHER" id="PTHR11638:SF93">
    <property type="entry name" value="MITOCHONDRIAL DISAGGREGASE"/>
    <property type="match status" value="1"/>
</dbReference>
<dbReference type="Pfam" id="PF00023">
    <property type="entry name" value="Ank"/>
    <property type="match status" value="1"/>
</dbReference>
<dbReference type="CDD" id="cd19499">
    <property type="entry name" value="RecA-like_ClpB_Hsp104-like"/>
    <property type="match status" value="1"/>
</dbReference>
<dbReference type="SUPFAM" id="SSF52540">
    <property type="entry name" value="P-loop containing nucleoside triphosphate hydrolases"/>
    <property type="match status" value="1"/>
</dbReference>
<dbReference type="Pfam" id="PF07724">
    <property type="entry name" value="AAA_2"/>
    <property type="match status" value="1"/>
</dbReference>
<keyword evidence="1" id="KW-0547">Nucleotide-binding</keyword>